<proteinExistence type="predicted"/>
<keyword evidence="1" id="KW-0732">Signal</keyword>
<dbReference type="Pfam" id="PF18962">
    <property type="entry name" value="Por_Secre_tail"/>
    <property type="match status" value="1"/>
</dbReference>
<dbReference type="Gene3D" id="3.60.10.10">
    <property type="entry name" value="Endonuclease/exonuclease/phosphatase"/>
    <property type="match status" value="1"/>
</dbReference>
<dbReference type="InterPro" id="IPR036691">
    <property type="entry name" value="Endo/exonu/phosph_ase_sf"/>
</dbReference>
<evidence type="ECO:0000313" key="4">
    <source>
        <dbReference type="Proteomes" id="UP001500185"/>
    </source>
</evidence>
<reference evidence="3 4" key="1">
    <citation type="journal article" date="2019" name="Int. J. Syst. Evol. Microbiol.">
        <title>The Global Catalogue of Microorganisms (GCM) 10K type strain sequencing project: providing services to taxonomists for standard genome sequencing and annotation.</title>
        <authorList>
            <consortium name="The Broad Institute Genomics Platform"/>
            <consortium name="The Broad Institute Genome Sequencing Center for Infectious Disease"/>
            <person name="Wu L."/>
            <person name="Ma J."/>
        </authorList>
    </citation>
    <scope>NUCLEOTIDE SEQUENCE [LARGE SCALE GENOMIC DNA]</scope>
    <source>
        <strain evidence="3 4">JCM 16231</strain>
    </source>
</reference>
<name>A0ABN1K9F4_9FLAO</name>
<dbReference type="InterPro" id="IPR026444">
    <property type="entry name" value="Secre_tail"/>
</dbReference>
<accession>A0ABN1K9F4</accession>
<sequence>MFYNLLNFSSAPPTNRTEILNTILSTYHPDLFMVCEVESQNDAQKILNESFLYTSAEIVQSPFLFNSSGASLIHQLVYFNSEKFTLNYTDQIETNVRSINHYSFELNTNSEIQLEVFVAHFKASIASENERLFEARQFINYIQNFPEEANILLAGDFNMYSSSEQGYQVLLNGTNALNMIDPINASGDWNNNASFAGTHTQSTRTSSAEFDDFGAGGGLDDRFDIMLISNAMISEANAITYVEDSYKAWGNNSNCYNNTINSSDCDGEFGSELRELLYQMSDHLPVVMNLAVSGNFLSKPSYDITDSVTFITGNIVSQNLNLKFSPELLFSRSKIYNVLGQEVFNFIVSNTNESIDTSTLSNGLYYMRVEQLPTTQKFYVSH</sequence>
<evidence type="ECO:0000256" key="1">
    <source>
        <dbReference type="ARBA" id="ARBA00022729"/>
    </source>
</evidence>
<dbReference type="SUPFAM" id="SSF56219">
    <property type="entry name" value="DNase I-like"/>
    <property type="match status" value="1"/>
</dbReference>
<evidence type="ECO:0000259" key="2">
    <source>
        <dbReference type="Pfam" id="PF18962"/>
    </source>
</evidence>
<keyword evidence="4" id="KW-1185">Reference proteome</keyword>
<gene>
    <name evidence="3" type="ORF">GCM10009433_17010</name>
</gene>
<evidence type="ECO:0000313" key="3">
    <source>
        <dbReference type="EMBL" id="GAA0759113.1"/>
    </source>
</evidence>
<protein>
    <recommendedName>
        <fullName evidence="2">Secretion system C-terminal sorting domain-containing protein</fullName>
    </recommendedName>
</protein>
<dbReference type="EMBL" id="BAAAGG010000005">
    <property type="protein sequence ID" value="GAA0759113.1"/>
    <property type="molecule type" value="Genomic_DNA"/>
</dbReference>
<feature type="domain" description="Secretion system C-terminal sorting" evidence="2">
    <location>
        <begin position="319"/>
        <end position="378"/>
    </location>
</feature>
<dbReference type="Proteomes" id="UP001500185">
    <property type="component" value="Unassembled WGS sequence"/>
</dbReference>
<comment type="caution">
    <text evidence="3">The sequence shown here is derived from an EMBL/GenBank/DDBJ whole genome shotgun (WGS) entry which is preliminary data.</text>
</comment>
<organism evidence="3 4">
    <name type="scientific">Psychroflexus lacisalsi</name>
    <dbReference type="NCBI Taxonomy" id="503928"/>
    <lineage>
        <taxon>Bacteria</taxon>
        <taxon>Pseudomonadati</taxon>
        <taxon>Bacteroidota</taxon>
        <taxon>Flavobacteriia</taxon>
        <taxon>Flavobacteriales</taxon>
        <taxon>Flavobacteriaceae</taxon>
        <taxon>Psychroflexus</taxon>
    </lineage>
</organism>
<dbReference type="NCBIfam" id="TIGR04183">
    <property type="entry name" value="Por_Secre_tail"/>
    <property type="match status" value="1"/>
</dbReference>